<dbReference type="PROSITE" id="PS00108">
    <property type="entry name" value="PROTEIN_KINASE_ST"/>
    <property type="match status" value="1"/>
</dbReference>
<feature type="compositionally biased region" description="Low complexity" evidence="7">
    <location>
        <begin position="518"/>
        <end position="533"/>
    </location>
</feature>
<dbReference type="InterPro" id="IPR008271">
    <property type="entry name" value="Ser/Thr_kinase_AS"/>
</dbReference>
<keyword evidence="1" id="KW-0723">Serine/threonine-protein kinase</keyword>
<feature type="region of interest" description="Disordered" evidence="7">
    <location>
        <begin position="618"/>
        <end position="698"/>
    </location>
</feature>
<evidence type="ECO:0000256" key="1">
    <source>
        <dbReference type="ARBA" id="ARBA00022527"/>
    </source>
</evidence>
<dbReference type="PANTHER" id="PTHR24058">
    <property type="entry name" value="DUAL SPECIFICITY PROTEIN KINASE"/>
    <property type="match status" value="1"/>
</dbReference>
<evidence type="ECO:0000256" key="6">
    <source>
        <dbReference type="PROSITE-ProRule" id="PRU10141"/>
    </source>
</evidence>
<dbReference type="Pfam" id="PF00069">
    <property type="entry name" value="Pkinase"/>
    <property type="match status" value="1"/>
</dbReference>
<keyword evidence="3 6" id="KW-0547">Nucleotide-binding</keyword>
<feature type="compositionally biased region" description="Polar residues" evidence="7">
    <location>
        <begin position="640"/>
        <end position="651"/>
    </location>
</feature>
<dbReference type="InterPro" id="IPR011009">
    <property type="entry name" value="Kinase-like_dom_sf"/>
</dbReference>
<dbReference type="Gene3D" id="1.10.510.10">
    <property type="entry name" value="Transferase(Phosphotransferase) domain 1"/>
    <property type="match status" value="1"/>
</dbReference>
<organism evidence="9">
    <name type="scientific">Eutreptiella gymnastica</name>
    <dbReference type="NCBI Taxonomy" id="73025"/>
    <lineage>
        <taxon>Eukaryota</taxon>
        <taxon>Discoba</taxon>
        <taxon>Euglenozoa</taxon>
        <taxon>Euglenida</taxon>
        <taxon>Spirocuta</taxon>
        <taxon>Euglenophyceae</taxon>
        <taxon>Eutreptiales</taxon>
        <taxon>Eutreptiaceae</taxon>
        <taxon>Eutreptiella</taxon>
    </lineage>
</organism>
<dbReference type="Gene3D" id="3.30.200.20">
    <property type="entry name" value="Phosphorylase Kinase, domain 1"/>
    <property type="match status" value="1"/>
</dbReference>
<dbReference type="SMART" id="SM00220">
    <property type="entry name" value="S_TKc"/>
    <property type="match status" value="1"/>
</dbReference>
<feature type="region of interest" description="Disordered" evidence="7">
    <location>
        <begin position="503"/>
        <end position="533"/>
    </location>
</feature>
<name>A0A7S1N5B3_9EUGL</name>
<feature type="compositionally biased region" description="Low complexity" evidence="7">
    <location>
        <begin position="428"/>
        <end position="449"/>
    </location>
</feature>
<evidence type="ECO:0000256" key="2">
    <source>
        <dbReference type="ARBA" id="ARBA00022679"/>
    </source>
</evidence>
<reference evidence="9" key="1">
    <citation type="submission" date="2021-01" db="EMBL/GenBank/DDBJ databases">
        <authorList>
            <person name="Corre E."/>
            <person name="Pelletier E."/>
            <person name="Niang G."/>
            <person name="Scheremetjew M."/>
            <person name="Finn R."/>
            <person name="Kale V."/>
            <person name="Holt S."/>
            <person name="Cochrane G."/>
            <person name="Meng A."/>
            <person name="Brown T."/>
            <person name="Cohen L."/>
        </authorList>
    </citation>
    <scope>NUCLEOTIDE SEQUENCE</scope>
    <source>
        <strain evidence="9">NIES-381</strain>
    </source>
</reference>
<dbReference type="PROSITE" id="PS00107">
    <property type="entry name" value="PROTEIN_KINASE_ATP"/>
    <property type="match status" value="1"/>
</dbReference>
<keyword evidence="4" id="KW-0418">Kinase</keyword>
<proteinExistence type="predicted"/>
<dbReference type="EMBL" id="HBGA01025972">
    <property type="protein sequence ID" value="CAD8998561.1"/>
    <property type="molecule type" value="Transcribed_RNA"/>
</dbReference>
<dbReference type="InterPro" id="IPR050494">
    <property type="entry name" value="Ser_Thr_dual-spec_kinase"/>
</dbReference>
<dbReference type="SUPFAM" id="SSF56112">
    <property type="entry name" value="Protein kinase-like (PK-like)"/>
    <property type="match status" value="1"/>
</dbReference>
<keyword evidence="5 6" id="KW-0067">ATP-binding</keyword>
<dbReference type="GO" id="GO:0004674">
    <property type="term" value="F:protein serine/threonine kinase activity"/>
    <property type="evidence" value="ECO:0007669"/>
    <property type="project" value="UniProtKB-KW"/>
</dbReference>
<keyword evidence="2" id="KW-0808">Transferase</keyword>
<evidence type="ECO:0000256" key="5">
    <source>
        <dbReference type="ARBA" id="ARBA00022840"/>
    </source>
</evidence>
<evidence type="ECO:0000259" key="8">
    <source>
        <dbReference type="PROSITE" id="PS50011"/>
    </source>
</evidence>
<gene>
    <name evidence="9" type="ORF">EGYM00392_LOCUS9631</name>
</gene>
<dbReference type="PANTHER" id="PTHR24058:SF28">
    <property type="entry name" value="SERINE_THREONINE-PROTEIN KINASE MINIBRAIN"/>
    <property type="match status" value="1"/>
</dbReference>
<feature type="compositionally biased region" description="Polar residues" evidence="7">
    <location>
        <begin position="671"/>
        <end position="698"/>
    </location>
</feature>
<evidence type="ECO:0000256" key="4">
    <source>
        <dbReference type="ARBA" id="ARBA00022777"/>
    </source>
</evidence>
<feature type="compositionally biased region" description="Polar residues" evidence="7">
    <location>
        <begin position="618"/>
        <end position="632"/>
    </location>
</feature>
<dbReference type="PROSITE" id="PS50011">
    <property type="entry name" value="PROTEIN_KINASE_DOM"/>
    <property type="match status" value="1"/>
</dbReference>
<feature type="binding site" evidence="6">
    <location>
        <position position="108"/>
    </location>
    <ligand>
        <name>ATP</name>
        <dbReference type="ChEBI" id="CHEBI:30616"/>
    </ligand>
</feature>
<feature type="region of interest" description="Disordered" evidence="7">
    <location>
        <begin position="405"/>
        <end position="469"/>
    </location>
</feature>
<protein>
    <recommendedName>
        <fullName evidence="8">Protein kinase domain-containing protein</fullName>
    </recommendedName>
</protein>
<feature type="domain" description="Protein kinase" evidence="8">
    <location>
        <begin position="79"/>
        <end position="394"/>
    </location>
</feature>
<evidence type="ECO:0000256" key="7">
    <source>
        <dbReference type="SAM" id="MobiDB-lite"/>
    </source>
</evidence>
<accession>A0A7S1N5B3</accession>
<dbReference type="InterPro" id="IPR000719">
    <property type="entry name" value="Prot_kinase_dom"/>
</dbReference>
<evidence type="ECO:0000256" key="3">
    <source>
        <dbReference type="ARBA" id="ARBA00022741"/>
    </source>
</evidence>
<dbReference type="AlphaFoldDB" id="A0A7S1N5B3"/>
<dbReference type="InterPro" id="IPR017441">
    <property type="entry name" value="Protein_kinase_ATP_BS"/>
</dbReference>
<evidence type="ECO:0000313" key="9">
    <source>
        <dbReference type="EMBL" id="CAD8998561.1"/>
    </source>
</evidence>
<sequence length="698" mass="76870">MQQLGPQPSIRPTTERPVHKLTVELLATYKHINEIFYEAKRWRQAIEKTGDKKAVYNDGYDDDSGNYIVQIGEEIAGRYIVQDVLGKGSFGVVVKAHDHRRDECVAVKIIKNKVQFFQQAKVEIDIVSKLNAAASEDHNIVKLKKVFSWKEHLCLVFELLSFNLYDLLKYTKFNGVSLNLIRKFACQILKTLDFLASSNIRVIHCDLKPENILLKNPKRSGVKVIDFGSSCFLHKKMFKYIQSRFYRSPEVIWGLNYDCAIDMWSLACILVEMHTGLPLFDGKNEAEQLLKFHHVLGPPPNQMIEMSVKRNKLYSLNANKQWVLLQCKGVMPPQKTNLEQILGVHTGGPNGRRRGQTGHTEQDYLNFLDLIKKILNYDPKQRILPSVALQHPFLTLPEEIPPIIPSLAPCSSPGGTMPSTKPPDAVLSSPSQQTPPEQASPQQSSWPQPFSTDEVTSICLPPPSQPAVAGDAAGQQMLLNSVQGMDPLQVTEMKQVLRFMGIHPSLNPSQGGGPPPTGVGQMSGTSPSSSDSATTNFAIQQALQQAQLTSMQQMPPTMAQLAQFQLGVSGLGQLPRQPILPNAQMQQAAQMQAAMLQTQQQYIAHLLTQAQSAQLLPQNQGQQSLFSSAPVQPTNPPQQPESTTQAPTMTSNGGALGPNAGAAPMHKGSTDKTTLIHASTASKQTEPASPRQQGSLVQ</sequence>
<dbReference type="GO" id="GO:0005524">
    <property type="term" value="F:ATP binding"/>
    <property type="evidence" value="ECO:0007669"/>
    <property type="project" value="UniProtKB-UniRule"/>
</dbReference>